<evidence type="ECO:0000313" key="4">
    <source>
        <dbReference type="EMBL" id="QKX61891.1"/>
    </source>
</evidence>
<evidence type="ECO:0000256" key="2">
    <source>
        <dbReference type="ARBA" id="ARBA00022857"/>
    </source>
</evidence>
<proteinExistence type="inferred from homology"/>
<dbReference type="EMBL" id="CP055902">
    <property type="protein sequence ID" value="QKX61891.1"/>
    <property type="molecule type" value="Genomic_DNA"/>
</dbReference>
<keyword evidence="5" id="KW-1185">Reference proteome</keyword>
<keyword evidence="3" id="KW-0560">Oxidoreductase</keyword>
<dbReference type="OrthoDB" id="47007at2759"/>
<evidence type="ECO:0000313" key="5">
    <source>
        <dbReference type="Proteomes" id="UP000509510"/>
    </source>
</evidence>
<dbReference type="PRINTS" id="PR00081">
    <property type="entry name" value="GDHRDH"/>
</dbReference>
<reference evidence="5" key="1">
    <citation type="submission" date="2020-06" db="EMBL/GenBank/DDBJ databases">
        <title>A chromosome-scale genome assembly of Talaromyces rugulosus W13939.</title>
        <authorList>
            <person name="Wang B."/>
            <person name="Guo L."/>
            <person name="Ye K."/>
            <person name="Wang L."/>
        </authorList>
    </citation>
    <scope>NUCLEOTIDE SEQUENCE [LARGE SCALE GENOMIC DNA]</scope>
    <source>
        <strain evidence="5">W13939</strain>
    </source>
</reference>
<dbReference type="InterPro" id="IPR036291">
    <property type="entry name" value="NAD(P)-bd_dom_sf"/>
</dbReference>
<sequence>MHPFASNLSGNHALVTGGSKGIGRLIVQALLAEGVNVSYCARSPRGDEFSAFNGATDGARAVASAVDIANPSDIKNWVEKSAREFGKIDCVVANASPLFHDVTPEHWEKSFRADIMGLVTLLDATEPHLKERAEAGGSPSVVVITSIAGYELILPMIGSPYTSFTRTKAVIAKDYARKFAPMGIRINTLPLGMVNTPNITHPDGSVEWSSFQTFKKDNSEWMKEAEAKIPLKRVAEADEVANVVVFLASRLSSYICGATIPVDGSISAALL</sequence>
<protein>
    <submittedName>
        <fullName evidence="4">Uncharacterized protein</fullName>
    </submittedName>
</protein>
<dbReference type="SUPFAM" id="SSF51735">
    <property type="entry name" value="NAD(P)-binding Rossmann-fold domains"/>
    <property type="match status" value="1"/>
</dbReference>
<keyword evidence="2" id="KW-0521">NADP</keyword>
<evidence type="ECO:0000256" key="3">
    <source>
        <dbReference type="ARBA" id="ARBA00023002"/>
    </source>
</evidence>
<dbReference type="Gene3D" id="3.40.50.720">
    <property type="entry name" value="NAD(P)-binding Rossmann-like Domain"/>
    <property type="match status" value="1"/>
</dbReference>
<dbReference type="InterPro" id="IPR002347">
    <property type="entry name" value="SDR_fam"/>
</dbReference>
<dbReference type="KEGG" id="trg:TRUGW13939_09047"/>
<gene>
    <name evidence="4" type="ORF">TRUGW13939_09047</name>
</gene>
<evidence type="ECO:0000256" key="1">
    <source>
        <dbReference type="ARBA" id="ARBA00006484"/>
    </source>
</evidence>
<dbReference type="PANTHER" id="PTHR42760:SF133">
    <property type="entry name" value="3-OXOACYL-[ACYL-CARRIER-PROTEIN] REDUCTASE"/>
    <property type="match status" value="1"/>
</dbReference>
<dbReference type="GeneID" id="55996531"/>
<dbReference type="Pfam" id="PF13561">
    <property type="entry name" value="adh_short_C2"/>
    <property type="match status" value="1"/>
</dbReference>
<dbReference type="Proteomes" id="UP000509510">
    <property type="component" value="Chromosome V"/>
</dbReference>
<dbReference type="AlphaFoldDB" id="A0A7H8R804"/>
<comment type="similarity">
    <text evidence="1">Belongs to the short-chain dehydrogenases/reductases (SDR) family.</text>
</comment>
<organism evidence="4 5">
    <name type="scientific">Talaromyces rugulosus</name>
    <name type="common">Penicillium rugulosum</name>
    <dbReference type="NCBI Taxonomy" id="121627"/>
    <lineage>
        <taxon>Eukaryota</taxon>
        <taxon>Fungi</taxon>
        <taxon>Dikarya</taxon>
        <taxon>Ascomycota</taxon>
        <taxon>Pezizomycotina</taxon>
        <taxon>Eurotiomycetes</taxon>
        <taxon>Eurotiomycetidae</taxon>
        <taxon>Eurotiales</taxon>
        <taxon>Trichocomaceae</taxon>
        <taxon>Talaromyces</taxon>
        <taxon>Talaromyces sect. Islandici</taxon>
    </lineage>
</organism>
<dbReference type="PANTHER" id="PTHR42760">
    <property type="entry name" value="SHORT-CHAIN DEHYDROGENASES/REDUCTASES FAMILY MEMBER"/>
    <property type="match status" value="1"/>
</dbReference>
<accession>A0A7H8R804</accession>
<dbReference type="RefSeq" id="XP_035348065.1">
    <property type="nucleotide sequence ID" value="XM_035492172.1"/>
</dbReference>
<name>A0A7H8R804_TALRU</name>
<dbReference type="GO" id="GO:0016616">
    <property type="term" value="F:oxidoreductase activity, acting on the CH-OH group of donors, NAD or NADP as acceptor"/>
    <property type="evidence" value="ECO:0007669"/>
    <property type="project" value="TreeGrafter"/>
</dbReference>